<accession>A0A2M7W3Z6</accession>
<evidence type="ECO:0000313" key="4">
    <source>
        <dbReference type="Proteomes" id="UP000230137"/>
    </source>
</evidence>
<evidence type="ECO:0000259" key="2">
    <source>
        <dbReference type="Pfam" id="PF20990"/>
    </source>
</evidence>
<dbReference type="Proteomes" id="UP000230137">
    <property type="component" value="Unassembled WGS sequence"/>
</dbReference>
<feature type="domain" description="Predicted membrane protein YciQ-like C-terminal" evidence="2">
    <location>
        <begin position="210"/>
        <end position="444"/>
    </location>
</feature>
<sequence>MSISISFYRKKLLVWLGLSTVVYFVMSSLPSSIADQFVDIKTIDQTIEIKENGKVLVNDKKLNLAIKPLKNYDLFFVKILDESGTNYAFSQINIVFPDSIPLEKAKIDPYLIHSYDPQTNYTIEDNVVTITSGSIDPSGIYSIKIEIPKGYLKFGILTSIFGMLNNSSGAIWVLIAVLLPSLTFFYFYSLVLYRKSFIKEIQNEEQASLPPSNIAPALAGILMKEKVNSRTIASTIIDLAQRGMIDIYSKEADFSFIQKGQFTLNEADLTRNKNIQKFELFLLAKIFKPSQFKSTQEDIAYRIGHRLFSDKIAKTYQEIYREIFSLGYYDGNPQEIHDRYKYYGLLTMLGGFLGVFVSAILMPDPKFLSLFWVAMMLIGELIIKYSSNMPILSEVGRAEAKKWQSFKNYLSDPRPLKTSDTQELEKYLSYAVVFGVEKKWIARFRESSYMTPTWFGSSKTSRLDIVSFSQELLPLVDWVSNTLDQAKRPVS</sequence>
<evidence type="ECO:0000256" key="1">
    <source>
        <dbReference type="SAM" id="Phobius"/>
    </source>
</evidence>
<proteinExistence type="predicted"/>
<feature type="transmembrane region" description="Helical" evidence="1">
    <location>
        <begin position="169"/>
        <end position="193"/>
    </location>
</feature>
<evidence type="ECO:0000313" key="3">
    <source>
        <dbReference type="EMBL" id="PJA20344.1"/>
    </source>
</evidence>
<comment type="caution">
    <text evidence="3">The sequence shown here is derived from an EMBL/GenBank/DDBJ whole genome shotgun (WGS) entry which is preliminary data.</text>
</comment>
<dbReference type="InterPro" id="IPR048389">
    <property type="entry name" value="YciQ-like_C"/>
</dbReference>
<name>A0A2M7W3Z6_9BACT</name>
<gene>
    <name evidence="3" type="ORF">COX60_01965</name>
</gene>
<keyword evidence="1" id="KW-1133">Transmembrane helix</keyword>
<dbReference type="AlphaFoldDB" id="A0A2M7W3Z6"/>
<organism evidence="3 4">
    <name type="scientific">Candidatus Berkelbacteria bacterium CG_4_10_14_0_2_um_filter_35_9_33_12</name>
    <dbReference type="NCBI Taxonomy" id="1974499"/>
    <lineage>
        <taxon>Bacteria</taxon>
        <taxon>Candidatus Berkelbacteria</taxon>
    </lineage>
</organism>
<feature type="transmembrane region" description="Helical" evidence="1">
    <location>
        <begin position="367"/>
        <end position="383"/>
    </location>
</feature>
<keyword evidence="1" id="KW-0812">Transmembrane</keyword>
<feature type="transmembrane region" description="Helical" evidence="1">
    <location>
        <begin position="342"/>
        <end position="361"/>
    </location>
</feature>
<dbReference type="EMBL" id="PFQF01000030">
    <property type="protein sequence ID" value="PJA20344.1"/>
    <property type="molecule type" value="Genomic_DNA"/>
</dbReference>
<protein>
    <recommendedName>
        <fullName evidence="2">Predicted membrane protein YciQ-like C-terminal domain-containing protein</fullName>
    </recommendedName>
</protein>
<keyword evidence="1" id="KW-0472">Membrane</keyword>
<dbReference type="Pfam" id="PF20990">
    <property type="entry name" value="DUF2207_C"/>
    <property type="match status" value="1"/>
</dbReference>
<reference evidence="4" key="1">
    <citation type="submission" date="2017-09" db="EMBL/GenBank/DDBJ databases">
        <title>Depth-based differentiation of microbial function through sediment-hosted aquifers and enrichment of novel symbionts in the deep terrestrial subsurface.</title>
        <authorList>
            <person name="Probst A.J."/>
            <person name="Ladd B."/>
            <person name="Jarett J.K."/>
            <person name="Geller-Mcgrath D.E."/>
            <person name="Sieber C.M.K."/>
            <person name="Emerson J.B."/>
            <person name="Anantharaman K."/>
            <person name="Thomas B.C."/>
            <person name="Malmstrom R."/>
            <person name="Stieglmeier M."/>
            <person name="Klingl A."/>
            <person name="Woyke T."/>
            <person name="Ryan C.M."/>
            <person name="Banfield J.F."/>
        </authorList>
    </citation>
    <scope>NUCLEOTIDE SEQUENCE [LARGE SCALE GENOMIC DNA]</scope>
</reference>